<feature type="region of interest" description="Disordered" evidence="1">
    <location>
        <begin position="247"/>
        <end position="286"/>
    </location>
</feature>
<evidence type="ECO:0000313" key="2">
    <source>
        <dbReference type="EMBL" id="KAH6692717.1"/>
    </source>
</evidence>
<dbReference type="OrthoDB" id="5280464at2759"/>
<keyword evidence="3" id="KW-1185">Reference proteome</keyword>
<evidence type="ECO:0008006" key="4">
    <source>
        <dbReference type="Google" id="ProtNLM"/>
    </source>
</evidence>
<evidence type="ECO:0000256" key="1">
    <source>
        <dbReference type="SAM" id="MobiDB-lite"/>
    </source>
</evidence>
<name>A0A9P9AF97_9PEZI</name>
<dbReference type="EMBL" id="JAGSXJ010000004">
    <property type="protein sequence ID" value="KAH6692717.1"/>
    <property type="molecule type" value="Genomic_DNA"/>
</dbReference>
<dbReference type="CDD" id="cd09917">
    <property type="entry name" value="F-box_SF"/>
    <property type="match status" value="1"/>
</dbReference>
<comment type="caution">
    <text evidence="2">The sequence shown here is derived from an EMBL/GenBank/DDBJ whole genome shotgun (WGS) entry which is preliminary data.</text>
</comment>
<protein>
    <recommendedName>
        <fullName evidence="4">F-box domain-containing protein</fullName>
    </recommendedName>
</protein>
<accession>A0A9P9AF97</accession>
<dbReference type="Proteomes" id="UP000770015">
    <property type="component" value="Unassembled WGS sequence"/>
</dbReference>
<evidence type="ECO:0000313" key="3">
    <source>
        <dbReference type="Proteomes" id="UP000770015"/>
    </source>
</evidence>
<reference evidence="2" key="1">
    <citation type="journal article" date="2021" name="Nat. Commun.">
        <title>Genetic determinants of endophytism in the Arabidopsis root mycobiome.</title>
        <authorList>
            <person name="Mesny F."/>
            <person name="Miyauchi S."/>
            <person name="Thiergart T."/>
            <person name="Pickel B."/>
            <person name="Atanasova L."/>
            <person name="Karlsson M."/>
            <person name="Huettel B."/>
            <person name="Barry K.W."/>
            <person name="Haridas S."/>
            <person name="Chen C."/>
            <person name="Bauer D."/>
            <person name="Andreopoulos W."/>
            <person name="Pangilinan J."/>
            <person name="LaButti K."/>
            <person name="Riley R."/>
            <person name="Lipzen A."/>
            <person name="Clum A."/>
            <person name="Drula E."/>
            <person name="Henrissat B."/>
            <person name="Kohler A."/>
            <person name="Grigoriev I.V."/>
            <person name="Martin F.M."/>
            <person name="Hacquard S."/>
        </authorList>
    </citation>
    <scope>NUCLEOTIDE SEQUENCE</scope>
    <source>
        <strain evidence="2">MPI-SDFR-AT-0117</strain>
    </source>
</reference>
<organism evidence="2 3">
    <name type="scientific">Plectosphaerella plurivora</name>
    <dbReference type="NCBI Taxonomy" id="936078"/>
    <lineage>
        <taxon>Eukaryota</taxon>
        <taxon>Fungi</taxon>
        <taxon>Dikarya</taxon>
        <taxon>Ascomycota</taxon>
        <taxon>Pezizomycotina</taxon>
        <taxon>Sordariomycetes</taxon>
        <taxon>Hypocreomycetidae</taxon>
        <taxon>Glomerellales</taxon>
        <taxon>Plectosphaerellaceae</taxon>
        <taxon>Plectosphaerella</taxon>
    </lineage>
</organism>
<gene>
    <name evidence="2" type="ORF">F5X68DRAFT_60511</name>
</gene>
<proteinExistence type="predicted"/>
<dbReference type="AlphaFoldDB" id="A0A9P9AF97"/>
<feature type="compositionally biased region" description="Acidic residues" evidence="1">
    <location>
        <begin position="259"/>
        <end position="285"/>
    </location>
</feature>
<sequence>MTSILSCPPEILLHFFSQFDSFADVTALAATCKRLNYLWQTAAPTIIWAIAPKCIPVFDEALMAVRATNIVKPAFESGHIPPDVGPLENLSGASTRPSLSELVQVTDLQHLVRCLQYMYFHSSESDNGNSPWTGLATIYPGDTHRVGFWFQGDTKKRDLAVEKWGENYSRATYRLFLAAAVLARAYHERFFLKSDHRTSHTSAVYEYRVDAKNDAATFGPLCTWILKTSRAEAVRRKFVPLRRQRKARWAGTHPGPAKEDEDDTSDSDEYDAYNEDEDSDDETTPNEDIYAMRELVAMMVAYELTSIRFLELHRWESKYLQYPTPLAEETTGKTRKVSVVMFGSFRLEEVTMPADIQDTKNTLLPSRRIIPTERPVQDNDPTSDMPSSSRYPYSWSIPWRLREVGENPETDSSGWPGPELALKLLSYIHKVTWNQMISPGDPHWASSIYRTFIADGSVFFRYKTLVEYGLGYLETCK</sequence>